<feature type="domain" description="Hflx-type G" evidence="1">
    <location>
        <begin position="1"/>
        <end position="103"/>
    </location>
</feature>
<accession>A0A4U9D7F3</accession>
<reference evidence="2 3" key="1">
    <citation type="submission" date="2019-04" db="EMBL/GenBank/DDBJ databases">
        <authorList>
            <consortium name="Pathogen Informatics"/>
        </authorList>
    </citation>
    <scope>NUCLEOTIDE SEQUENCE [LARGE SCALE GENOMIC DNA]</scope>
    <source>
        <strain evidence="2 3">NCTC9185</strain>
    </source>
</reference>
<dbReference type="InterPro" id="IPR030394">
    <property type="entry name" value="G_HFLX_dom"/>
</dbReference>
<evidence type="ECO:0000313" key="3">
    <source>
        <dbReference type="Proteomes" id="UP000339249"/>
    </source>
</evidence>
<dbReference type="GO" id="GO:0005737">
    <property type="term" value="C:cytoplasm"/>
    <property type="evidence" value="ECO:0007669"/>
    <property type="project" value="TreeGrafter"/>
</dbReference>
<dbReference type="GO" id="GO:0097216">
    <property type="term" value="F:guanosine tetraphosphate binding"/>
    <property type="evidence" value="ECO:0007669"/>
    <property type="project" value="UniProtKB-ARBA"/>
</dbReference>
<dbReference type="PANTHER" id="PTHR10229">
    <property type="entry name" value="GTP-BINDING PROTEIN HFLX"/>
    <property type="match status" value="1"/>
</dbReference>
<dbReference type="InterPro" id="IPR027417">
    <property type="entry name" value="P-loop_NTPase"/>
</dbReference>
<proteinExistence type="predicted"/>
<name>A0A4U9D7F3_RAOTE</name>
<protein>
    <submittedName>
        <fullName evidence="2">GTP-binding protein HflX</fullName>
    </submittedName>
</protein>
<dbReference type="EMBL" id="CABDVU010000001">
    <property type="protein sequence ID" value="VTN13386.1"/>
    <property type="molecule type" value="Genomic_DNA"/>
</dbReference>
<dbReference type="Pfam" id="PF19275">
    <property type="entry name" value="HflX_C"/>
    <property type="match status" value="1"/>
</dbReference>
<organism evidence="2 3">
    <name type="scientific">Raoultella terrigena</name>
    <name type="common">Klebsiella terrigena</name>
    <dbReference type="NCBI Taxonomy" id="577"/>
    <lineage>
        <taxon>Bacteria</taxon>
        <taxon>Pseudomonadati</taxon>
        <taxon>Pseudomonadota</taxon>
        <taxon>Gammaproteobacteria</taxon>
        <taxon>Enterobacterales</taxon>
        <taxon>Enterobacteriaceae</taxon>
        <taxon>Klebsiella/Raoultella group</taxon>
        <taxon>Raoultella</taxon>
    </lineage>
</organism>
<dbReference type="Proteomes" id="UP000339249">
    <property type="component" value="Unassembled WGS sequence"/>
</dbReference>
<gene>
    <name evidence="2" type="primary">hflX_2</name>
    <name evidence="2" type="ORF">NCTC9185_05420</name>
</gene>
<dbReference type="InterPro" id="IPR045498">
    <property type="entry name" value="HflX_C"/>
</dbReference>
<dbReference type="Gene3D" id="3.40.50.300">
    <property type="entry name" value="P-loop containing nucleotide triphosphate hydrolases"/>
    <property type="match status" value="1"/>
</dbReference>
<dbReference type="InterPro" id="IPR016496">
    <property type="entry name" value="GTPase_HflX"/>
</dbReference>
<dbReference type="PANTHER" id="PTHR10229:SF0">
    <property type="entry name" value="GTP-BINDING PROTEIN 6-RELATED"/>
    <property type="match status" value="1"/>
</dbReference>
<dbReference type="GO" id="GO:0005525">
    <property type="term" value="F:GTP binding"/>
    <property type="evidence" value="ECO:0007669"/>
    <property type="project" value="InterPro"/>
</dbReference>
<sequence length="164" mass="18772">MVAAFKATLQETRQATLLLHVIDAADVRLQENIDAVNTVLAEIEADEIPVLLVMNKIDMLDDFEPRIDRDEENKPIRVWLSAQTGVGVPLLFQALTERLSGEVAQHTLRLPPQEGRLRSRFYQLQAIEKEWLEDDGSVSLQVRMPIVDWRRLCKQEPALVDYVI</sequence>
<dbReference type="GO" id="GO:0043022">
    <property type="term" value="F:ribosome binding"/>
    <property type="evidence" value="ECO:0007669"/>
    <property type="project" value="TreeGrafter"/>
</dbReference>
<dbReference type="InterPro" id="IPR035647">
    <property type="entry name" value="EFG_III/V"/>
</dbReference>
<dbReference type="SUPFAM" id="SSF54980">
    <property type="entry name" value="EF-G C-terminal domain-like"/>
    <property type="match status" value="1"/>
</dbReference>
<dbReference type="SUPFAM" id="SSF52540">
    <property type="entry name" value="P-loop containing nucleoside triphosphate hydrolases"/>
    <property type="match status" value="1"/>
</dbReference>
<dbReference type="AlphaFoldDB" id="A0A4U9D7F3"/>
<dbReference type="PROSITE" id="PS51705">
    <property type="entry name" value="G_HFLX"/>
    <property type="match status" value="1"/>
</dbReference>
<dbReference type="GO" id="GO:0003924">
    <property type="term" value="F:GTPase activity"/>
    <property type="evidence" value="ECO:0007669"/>
    <property type="project" value="UniProtKB-ARBA"/>
</dbReference>
<evidence type="ECO:0000313" key="2">
    <source>
        <dbReference type="EMBL" id="VTN13386.1"/>
    </source>
</evidence>
<evidence type="ECO:0000259" key="1">
    <source>
        <dbReference type="PROSITE" id="PS51705"/>
    </source>
</evidence>